<accession>A0A401UE33</accession>
<evidence type="ECO:0000313" key="1">
    <source>
        <dbReference type="EMBL" id="GCC53165.1"/>
    </source>
</evidence>
<reference evidence="1 2" key="1">
    <citation type="submission" date="2018-11" db="EMBL/GenBank/DDBJ databases">
        <title>Chryseotalea sanarue gen. nov., sp., nov., a member of the family Cytophagaceae, isolated from a brackish lake in Hamamatsu Japan.</title>
        <authorList>
            <person name="Maejima Y."/>
            <person name="Iino T."/>
            <person name="Muraguchi Y."/>
            <person name="Fukuda K."/>
            <person name="Ohkuma M."/>
            <person name="Moriuchi R."/>
            <person name="Dohra H."/>
            <person name="Kimbara K."/>
            <person name="Shintani M."/>
        </authorList>
    </citation>
    <scope>NUCLEOTIDE SEQUENCE [LARGE SCALE GENOMIC DNA]</scope>
    <source>
        <strain evidence="1 2">Ys</strain>
    </source>
</reference>
<dbReference type="PANTHER" id="PTHR42754:SF1">
    <property type="entry name" value="LIPOPROTEIN"/>
    <property type="match status" value="1"/>
</dbReference>
<dbReference type="Proteomes" id="UP000288227">
    <property type="component" value="Unassembled WGS sequence"/>
</dbReference>
<proteinExistence type="predicted"/>
<comment type="caution">
    <text evidence="1">The sequence shown here is derived from an EMBL/GenBank/DDBJ whole genome shotgun (WGS) entry which is preliminary data.</text>
</comment>
<organism evidence="1 2">
    <name type="scientific">Chryseotalea sanaruensis</name>
    <dbReference type="NCBI Taxonomy" id="2482724"/>
    <lineage>
        <taxon>Bacteria</taxon>
        <taxon>Pseudomonadati</taxon>
        <taxon>Bacteroidota</taxon>
        <taxon>Cytophagia</taxon>
        <taxon>Cytophagales</taxon>
        <taxon>Chryseotaleaceae</taxon>
        <taxon>Chryseotalea</taxon>
    </lineage>
</organism>
<dbReference type="SUPFAM" id="SSF50998">
    <property type="entry name" value="Quinoprotein alcohol dehydrogenase-like"/>
    <property type="match status" value="1"/>
</dbReference>
<name>A0A401UE33_9BACT</name>
<protein>
    <recommendedName>
        <fullName evidence="3">DUF4623 domain-containing protein</fullName>
    </recommendedName>
</protein>
<dbReference type="AlphaFoldDB" id="A0A401UE33"/>
<dbReference type="InterPro" id="IPR011047">
    <property type="entry name" value="Quinoprotein_ADH-like_sf"/>
</dbReference>
<dbReference type="OrthoDB" id="9811934at2"/>
<dbReference type="EMBL" id="BHXQ01000006">
    <property type="protein sequence ID" value="GCC53165.1"/>
    <property type="molecule type" value="Genomic_DNA"/>
</dbReference>
<evidence type="ECO:0000313" key="2">
    <source>
        <dbReference type="Proteomes" id="UP000288227"/>
    </source>
</evidence>
<sequence>MNKLLKISFILFAVINLSNCETEKSVGPDFKDYFVKYYGDAGNQQGVDMVVNDDATIFLLGNTDRNNEQRFFVTKIDTTGKILLKKTFGQGGSIVESAIDIEPTVDGNYIIAIQRIATPGGDRDTKLLLISEDLIGLDSIIFDNNVIANSQGDEAVSSVTPYQINGEIGFLVTGSTTLVSTTGDLTDPFTYKVNQSLSLDPFWVNNPGNNGTLDQGVKIVPRQAGFLLFLNTNPESNASRTGFHLQPIESDGDATTEGSVGFARISESGDQEFLQQVVSNPDNGDYLLVGNRVNDGGTQVYFVAMTNSLGFVPAQHRNAGNQTVALNNLEGSISGVSVAPSKQTGYLLVANQELNLGNIMTTNIVLARLRFSGEVVWTTQFGVDDSYKAAKIEELPNGKILIVGTGTLGNQEKMMLLKVNSDGQFLK</sequence>
<dbReference type="PANTHER" id="PTHR42754">
    <property type="entry name" value="ENDOGLUCANASE"/>
    <property type="match status" value="1"/>
</dbReference>
<evidence type="ECO:0008006" key="3">
    <source>
        <dbReference type="Google" id="ProtNLM"/>
    </source>
</evidence>
<gene>
    <name evidence="1" type="ORF">SanaruYs_34080</name>
</gene>
<keyword evidence="2" id="KW-1185">Reference proteome</keyword>
<dbReference type="RefSeq" id="WP_127123807.1">
    <property type="nucleotide sequence ID" value="NZ_BHXQ01000006.1"/>
</dbReference>